<accession>E8UZS2</accession>
<evidence type="ECO:0000313" key="1">
    <source>
        <dbReference type="EMBL" id="ADV80999.1"/>
    </source>
</evidence>
<name>E8UZS2_TERSS</name>
<keyword evidence="2" id="KW-1185">Reference proteome</keyword>
<dbReference type="Proteomes" id="UP000006844">
    <property type="component" value="Chromosome"/>
</dbReference>
<dbReference type="STRING" id="401053.AciPR4_0160"/>
<dbReference type="KEGG" id="tsa:AciPR4_0160"/>
<dbReference type="HOGENOM" id="CLU_020205_0_0_0"/>
<evidence type="ECO:0008006" key="3">
    <source>
        <dbReference type="Google" id="ProtNLM"/>
    </source>
</evidence>
<organism evidence="1 2">
    <name type="scientific">Terriglobus saanensis (strain ATCC BAA-1853 / DSM 23119 / SP1PR4)</name>
    <dbReference type="NCBI Taxonomy" id="401053"/>
    <lineage>
        <taxon>Bacteria</taxon>
        <taxon>Pseudomonadati</taxon>
        <taxon>Acidobacteriota</taxon>
        <taxon>Terriglobia</taxon>
        <taxon>Terriglobales</taxon>
        <taxon>Acidobacteriaceae</taxon>
        <taxon>Terriglobus</taxon>
    </lineage>
</organism>
<sequence>MTMSRRTGLLLVLCFVAFPLLVVSACGPNFEPDVFVPKYQPHAPERFARGELGVLQPGYWIAEKVVAFRYLNGGRLDEEEQRQWKNVEAPLFSTPELTGVDRWKAARAASGVDVLPWKDLGQEISAQFVQGNLKQEYRHLNCPNAAFDKAVATLAERRIAWGEKSDALKDWIAAQDAVFSNCSSKGAMPPDAAAGAPLLLQQDRTYQRAAAMFYAGDYVGAEAAFAAIAKDTTSPWSNWGEYLAARAMVRRAAMTGAFNDPYNGKAATFDVAVLQAARERLIAVLHGTKEEAVRHAAQAEINFIQIRLAPEERVRELALTLGGRERDAEFGQHLIDFRFLLDQGKTGDAPLVQWMGKKGYAEAIAHWKSHRDLPWLILALQTADSADPELLAAAASVPERSPGYVTAQYHRARLMTLKDPTGAREVVTHVLPAAKGDAASTNALLALRMQTARTLEEILQDAPREVLNFTSESAMNAGCVGSKNCSAKSPVSQIDQDAAEIFDEQMPLSLWLEAAVSQALPEHLRRDVVLAGWMRAVLLQDADAAKRFSALLPPEIRAIAGNDVTFHAALASLRSPGLRPYLEQGVQRVATYNVMDEFRDNWWCTVSTDRTQGEDASTILPRTGKALFLTETQRAQAKKEFEALQQKSNGAIWNATVVSDWVTAHPEEKDGAEALALAVRATHFGCFPKDEAPKKAASKRAFTLLHAQYPNSKWATETKYYY</sequence>
<reference evidence="1 2" key="1">
    <citation type="journal article" date="2012" name="Stand. Genomic Sci.">
        <title>Complete genome sequence of Terriglobus saanensis type strain SP1PR4(T), an Acidobacteria from tundra soil.</title>
        <authorList>
            <person name="Rawat S.R."/>
            <person name="Mannisto M.K."/>
            <person name="Starovoytov V."/>
            <person name="Goodwin L."/>
            <person name="Nolan M."/>
            <person name="Hauser L."/>
            <person name="Land M."/>
            <person name="Davenport K.W."/>
            <person name="Woyke T."/>
            <person name="Haggblom M.M."/>
        </authorList>
    </citation>
    <scope>NUCLEOTIDE SEQUENCE</scope>
    <source>
        <strain evidence="2">ATCC BAA-1853 / DSM 23119 / SP1PR4</strain>
    </source>
</reference>
<dbReference type="eggNOG" id="COG4805">
    <property type="taxonomic scope" value="Bacteria"/>
</dbReference>
<protein>
    <recommendedName>
        <fullName evidence="3">Lipoprotein</fullName>
    </recommendedName>
</protein>
<dbReference type="EMBL" id="CP002467">
    <property type="protein sequence ID" value="ADV80999.1"/>
    <property type="molecule type" value="Genomic_DNA"/>
</dbReference>
<gene>
    <name evidence="1" type="ordered locus">AciPR4_0160</name>
</gene>
<dbReference type="PROSITE" id="PS51257">
    <property type="entry name" value="PROKAR_LIPOPROTEIN"/>
    <property type="match status" value="1"/>
</dbReference>
<proteinExistence type="predicted"/>
<dbReference type="AlphaFoldDB" id="E8UZS2"/>
<evidence type="ECO:0000313" key="2">
    <source>
        <dbReference type="Proteomes" id="UP000006844"/>
    </source>
</evidence>